<dbReference type="GO" id="GO:0005634">
    <property type="term" value="C:nucleus"/>
    <property type="evidence" value="ECO:0007669"/>
    <property type="project" value="UniProtKB-SubCell"/>
</dbReference>
<evidence type="ECO:0000256" key="9">
    <source>
        <dbReference type="ARBA" id="ARBA00023242"/>
    </source>
</evidence>
<evidence type="ECO:0000256" key="11">
    <source>
        <dbReference type="ARBA" id="ARBA00053510"/>
    </source>
</evidence>
<feature type="domain" description="Homeobox" evidence="15">
    <location>
        <begin position="194"/>
        <end position="254"/>
    </location>
</feature>
<keyword evidence="7 12" id="KW-0371">Homeobox</keyword>
<protein>
    <recommendedName>
        <fullName evidence="15">Homeobox domain-containing protein</fullName>
    </recommendedName>
</protein>
<proteinExistence type="inferred from homology"/>
<evidence type="ECO:0000313" key="17">
    <source>
        <dbReference type="Proteomes" id="UP000824219"/>
    </source>
</evidence>
<sequence>MPEPRGSPSDSPFSIRNLLSCDTKPKPAAKPARPEAGFGVGVGLGLGLGFGDFSLARLELLNPHRLALPAYLERASWYSPHALTGAAAHLYSAADKSSTCSERDSPEFRSDPETKEEHDDEEEEDEEDECARSGEEEIEDTDAEERKRHAVREAEEEDEDEEDWKRSARVTPTTTTALAVAEAEEEDEEKKAGHRKKKTRTVFSRSQVFQLESTFDVKRYLSSSERAGLAASLRLTETQVKIWFQNRRNKWKRQIAAELEAASLQQHHLHHHHHHHHQHPLHQQHQQRIVRVPVLYHESAAATEVAAAAAAAAASSSESASPHHTSAGAITTSVSTTTPTPLLAFPHALYYPQPHIPLLRRT</sequence>
<evidence type="ECO:0000313" key="16">
    <source>
        <dbReference type="EMBL" id="KAG7328718.1"/>
    </source>
</evidence>
<keyword evidence="6 12" id="KW-0238">DNA-binding</keyword>
<dbReference type="InterPro" id="IPR009057">
    <property type="entry name" value="Homeodomain-like_sf"/>
</dbReference>
<evidence type="ECO:0000256" key="2">
    <source>
        <dbReference type="ARBA" id="ARBA00022473"/>
    </source>
</evidence>
<dbReference type="InterPro" id="IPR017970">
    <property type="entry name" value="Homeobox_CS"/>
</dbReference>
<keyword evidence="8" id="KW-0804">Transcription</keyword>
<dbReference type="SMART" id="SM00389">
    <property type="entry name" value="HOX"/>
    <property type="match status" value="1"/>
</dbReference>
<organism evidence="16 17">
    <name type="scientific">Hemibagrus wyckioides</name>
    <dbReference type="NCBI Taxonomy" id="337641"/>
    <lineage>
        <taxon>Eukaryota</taxon>
        <taxon>Metazoa</taxon>
        <taxon>Chordata</taxon>
        <taxon>Craniata</taxon>
        <taxon>Vertebrata</taxon>
        <taxon>Euteleostomi</taxon>
        <taxon>Actinopterygii</taxon>
        <taxon>Neopterygii</taxon>
        <taxon>Teleostei</taxon>
        <taxon>Ostariophysi</taxon>
        <taxon>Siluriformes</taxon>
        <taxon>Bagridae</taxon>
        <taxon>Hemibagrus</taxon>
    </lineage>
</organism>
<comment type="subcellular location">
    <subcellularLocation>
        <location evidence="1 12 13">Nucleus</location>
    </subcellularLocation>
</comment>
<evidence type="ECO:0000259" key="15">
    <source>
        <dbReference type="PROSITE" id="PS50071"/>
    </source>
</evidence>
<dbReference type="GO" id="GO:0007399">
    <property type="term" value="P:nervous system development"/>
    <property type="evidence" value="ECO:0007669"/>
    <property type="project" value="UniProtKB-KW"/>
</dbReference>
<dbReference type="GO" id="GO:0030154">
    <property type="term" value="P:cell differentiation"/>
    <property type="evidence" value="ECO:0007669"/>
    <property type="project" value="UniProtKB-KW"/>
</dbReference>
<evidence type="ECO:0000256" key="4">
    <source>
        <dbReference type="ARBA" id="ARBA00022902"/>
    </source>
</evidence>
<feature type="region of interest" description="Disordered" evidence="14">
    <location>
        <begin position="97"/>
        <end position="174"/>
    </location>
</feature>
<dbReference type="GO" id="GO:0000977">
    <property type="term" value="F:RNA polymerase II transcription regulatory region sequence-specific DNA binding"/>
    <property type="evidence" value="ECO:0007669"/>
    <property type="project" value="TreeGrafter"/>
</dbReference>
<keyword evidence="3" id="KW-0221">Differentiation</keyword>
<dbReference type="FunFam" id="1.10.10.60:FF:000053">
    <property type="entry name" value="H6 family homeobox 2"/>
    <property type="match status" value="1"/>
</dbReference>
<dbReference type="Gene3D" id="1.10.10.60">
    <property type="entry name" value="Homeodomain-like"/>
    <property type="match status" value="1"/>
</dbReference>
<evidence type="ECO:0000256" key="7">
    <source>
        <dbReference type="ARBA" id="ARBA00023155"/>
    </source>
</evidence>
<reference evidence="16 17" key="1">
    <citation type="submission" date="2021-06" db="EMBL/GenBank/DDBJ databases">
        <title>Chromosome-level genome assembly of the red-tail catfish (Hemibagrus wyckioides).</title>
        <authorList>
            <person name="Shao F."/>
        </authorList>
    </citation>
    <scope>NUCLEOTIDE SEQUENCE [LARGE SCALE GENOMIC DNA]</scope>
    <source>
        <strain evidence="16">EC202008001</strain>
        <tissue evidence="16">Blood</tissue>
    </source>
</reference>
<evidence type="ECO:0000256" key="8">
    <source>
        <dbReference type="ARBA" id="ARBA00023163"/>
    </source>
</evidence>
<evidence type="ECO:0000256" key="5">
    <source>
        <dbReference type="ARBA" id="ARBA00023015"/>
    </source>
</evidence>
<evidence type="ECO:0000256" key="12">
    <source>
        <dbReference type="PROSITE-ProRule" id="PRU00108"/>
    </source>
</evidence>
<dbReference type="CDD" id="cd00086">
    <property type="entry name" value="homeodomain"/>
    <property type="match status" value="1"/>
</dbReference>
<comment type="similarity">
    <text evidence="10">Belongs to the HMX homeobox family.</text>
</comment>
<evidence type="ECO:0000256" key="10">
    <source>
        <dbReference type="ARBA" id="ARBA00038165"/>
    </source>
</evidence>
<name>A0A9D3NTG8_9TELE</name>
<feature type="compositionally biased region" description="Basic and acidic residues" evidence="14">
    <location>
        <begin position="101"/>
        <end position="117"/>
    </location>
</feature>
<gene>
    <name evidence="16" type="ORF">KOW79_008662</name>
</gene>
<dbReference type="InterPro" id="IPR001356">
    <property type="entry name" value="HD"/>
</dbReference>
<dbReference type="SUPFAM" id="SSF46689">
    <property type="entry name" value="Homeodomain-like"/>
    <property type="match status" value="1"/>
</dbReference>
<dbReference type="InterPro" id="IPR020479">
    <property type="entry name" value="HD_metazoa"/>
</dbReference>
<evidence type="ECO:0000256" key="6">
    <source>
        <dbReference type="ARBA" id="ARBA00023125"/>
    </source>
</evidence>
<evidence type="ECO:0000256" key="3">
    <source>
        <dbReference type="ARBA" id="ARBA00022782"/>
    </source>
</evidence>
<feature type="compositionally biased region" description="Basic and acidic residues" evidence="14">
    <location>
        <begin position="144"/>
        <end position="153"/>
    </location>
</feature>
<dbReference type="PANTHER" id="PTHR46110">
    <property type="entry name" value="HOMEOBOX PROTEIN HMX"/>
    <property type="match status" value="1"/>
</dbReference>
<accession>A0A9D3NTG8</accession>
<comment type="function">
    <text evidence="11">Transcription factor involved in specification of neuronal cell types and which is required for inner ear and hypothalamus development. Binds to the 5'-CAAGTG-3' core sequence.</text>
</comment>
<comment type="caution">
    <text evidence="16">The sequence shown here is derived from an EMBL/GenBank/DDBJ whole genome shotgun (WGS) entry which is preliminary data.</text>
</comment>
<dbReference type="GO" id="GO:0000981">
    <property type="term" value="F:DNA-binding transcription factor activity, RNA polymerase II-specific"/>
    <property type="evidence" value="ECO:0007669"/>
    <property type="project" value="InterPro"/>
</dbReference>
<keyword evidence="17" id="KW-1185">Reference proteome</keyword>
<evidence type="ECO:0000256" key="14">
    <source>
        <dbReference type="SAM" id="MobiDB-lite"/>
    </source>
</evidence>
<keyword evidence="5" id="KW-0805">Transcription regulation</keyword>
<dbReference type="Pfam" id="PF00046">
    <property type="entry name" value="Homeodomain"/>
    <property type="match status" value="1"/>
</dbReference>
<feature type="region of interest" description="Disordered" evidence="14">
    <location>
        <begin position="1"/>
        <end position="36"/>
    </location>
</feature>
<evidence type="ECO:0000256" key="1">
    <source>
        <dbReference type="ARBA" id="ARBA00004123"/>
    </source>
</evidence>
<feature type="compositionally biased region" description="Acidic residues" evidence="14">
    <location>
        <begin position="118"/>
        <end position="129"/>
    </location>
</feature>
<dbReference type="PRINTS" id="PR00024">
    <property type="entry name" value="HOMEOBOX"/>
</dbReference>
<dbReference type="Proteomes" id="UP000824219">
    <property type="component" value="Linkage Group LG09"/>
</dbReference>
<dbReference type="InterPro" id="IPR051300">
    <property type="entry name" value="HMX_Homeobox_TF"/>
</dbReference>
<dbReference type="AlphaFoldDB" id="A0A9D3NTG8"/>
<dbReference type="PROSITE" id="PS50071">
    <property type="entry name" value="HOMEOBOX_2"/>
    <property type="match status" value="1"/>
</dbReference>
<feature type="DNA-binding region" description="Homeobox" evidence="12">
    <location>
        <begin position="196"/>
        <end position="255"/>
    </location>
</feature>
<dbReference type="PANTHER" id="PTHR46110:SF3">
    <property type="entry name" value="HOMEOBOX PROTEIN HMX"/>
    <property type="match status" value="1"/>
</dbReference>
<keyword evidence="4" id="KW-0524">Neurogenesis</keyword>
<evidence type="ECO:0000256" key="13">
    <source>
        <dbReference type="RuleBase" id="RU000682"/>
    </source>
</evidence>
<keyword evidence="9 12" id="KW-0539">Nucleus</keyword>
<dbReference type="OrthoDB" id="6159439at2759"/>
<dbReference type="EMBL" id="JAHKSW010000009">
    <property type="protein sequence ID" value="KAG7328718.1"/>
    <property type="molecule type" value="Genomic_DNA"/>
</dbReference>
<dbReference type="PROSITE" id="PS00027">
    <property type="entry name" value="HOMEOBOX_1"/>
    <property type="match status" value="1"/>
</dbReference>
<keyword evidence="2" id="KW-0217">Developmental protein</keyword>